<keyword evidence="3 12" id="KW-0444">Lipid biosynthesis</keyword>
<comment type="cofactor">
    <cofactor evidence="12">
        <name>Fe(2+)</name>
        <dbReference type="ChEBI" id="CHEBI:29033"/>
    </cofactor>
</comment>
<sequence>MAPRASHTTTETIAQPTPLYEKTEFRHKFVWSRLFFYSLLHVAALYGLIFVWWRCSWYTILFAFILGWFSNLSITAGAHRLWSHKAYSARFPLRLFLALTGALAVQESVYNWCRGHRAHHKYTDTDADPHNAKRGFFFSHIGWLMMSEHPDVSEKKEQLDMSDLLSDPVVHFQHKLQDQTKLLAMA</sequence>
<dbReference type="Pfam" id="PF00487">
    <property type="entry name" value="FA_desaturase"/>
    <property type="match status" value="1"/>
</dbReference>
<organism evidence="15 16">
    <name type="scientific">Holothuria leucospilota</name>
    <name type="common">Black long sea cucumber</name>
    <name type="synonym">Mertensiothuria leucospilota</name>
    <dbReference type="NCBI Taxonomy" id="206669"/>
    <lineage>
        <taxon>Eukaryota</taxon>
        <taxon>Metazoa</taxon>
        <taxon>Echinodermata</taxon>
        <taxon>Eleutherozoa</taxon>
        <taxon>Echinozoa</taxon>
        <taxon>Holothuroidea</taxon>
        <taxon>Aspidochirotacea</taxon>
        <taxon>Aspidochirotida</taxon>
        <taxon>Holothuriidae</taxon>
        <taxon>Holothuria</taxon>
    </lineage>
</organism>
<proteinExistence type="inferred from homology"/>
<comment type="similarity">
    <text evidence="2 12">Belongs to the fatty acid desaturase type 1 family.</text>
</comment>
<gene>
    <name evidence="15" type="ORF">HOLleu_16900</name>
</gene>
<reference evidence="15" key="1">
    <citation type="submission" date="2021-10" db="EMBL/GenBank/DDBJ databases">
        <title>Tropical sea cucumber genome reveals ecological adaptation and Cuvierian tubules defense mechanism.</title>
        <authorList>
            <person name="Chen T."/>
        </authorList>
    </citation>
    <scope>NUCLEOTIDE SEQUENCE</scope>
    <source>
        <strain evidence="15">Nanhai2018</strain>
        <tissue evidence="15">Muscle</tissue>
    </source>
</reference>
<evidence type="ECO:0000256" key="10">
    <source>
        <dbReference type="ARBA" id="ARBA00023136"/>
    </source>
</evidence>
<comment type="caution">
    <text evidence="15">The sequence shown here is derived from an EMBL/GenBank/DDBJ whole genome shotgun (WGS) entry which is preliminary data.</text>
</comment>
<dbReference type="GO" id="GO:0005506">
    <property type="term" value="F:iron ion binding"/>
    <property type="evidence" value="ECO:0007669"/>
    <property type="project" value="TreeGrafter"/>
</dbReference>
<keyword evidence="16" id="KW-1185">Reference proteome</keyword>
<feature type="transmembrane region" description="Helical" evidence="13">
    <location>
        <begin position="59"/>
        <end position="79"/>
    </location>
</feature>
<accession>A0A9Q1C6R3</accession>
<evidence type="ECO:0000256" key="4">
    <source>
        <dbReference type="ARBA" id="ARBA00022692"/>
    </source>
</evidence>
<dbReference type="PANTHER" id="PTHR11351">
    <property type="entry name" value="ACYL-COA DESATURASE"/>
    <property type="match status" value="1"/>
</dbReference>
<keyword evidence="8" id="KW-0408">Iron</keyword>
<dbReference type="GO" id="GO:0005789">
    <property type="term" value="C:endoplasmic reticulum membrane"/>
    <property type="evidence" value="ECO:0007669"/>
    <property type="project" value="TreeGrafter"/>
</dbReference>
<dbReference type="EMBL" id="JAIZAY010000007">
    <property type="protein sequence ID" value="KAJ8039248.1"/>
    <property type="molecule type" value="Genomic_DNA"/>
</dbReference>
<evidence type="ECO:0000256" key="1">
    <source>
        <dbReference type="ARBA" id="ARBA00004141"/>
    </source>
</evidence>
<dbReference type="GO" id="GO:0004768">
    <property type="term" value="F:stearoyl-CoA 9-desaturase activity"/>
    <property type="evidence" value="ECO:0007669"/>
    <property type="project" value="TreeGrafter"/>
</dbReference>
<protein>
    <submittedName>
        <fullName evidence="15">Stearoyl-CoA desaturase 5</fullName>
    </submittedName>
</protein>
<keyword evidence="6 13" id="KW-1133">Transmembrane helix</keyword>
<keyword evidence="5" id="KW-0276">Fatty acid metabolism</keyword>
<evidence type="ECO:0000256" key="7">
    <source>
        <dbReference type="ARBA" id="ARBA00023002"/>
    </source>
</evidence>
<keyword evidence="7 12" id="KW-0560">Oxidoreductase</keyword>
<dbReference type="AlphaFoldDB" id="A0A9Q1C6R3"/>
<feature type="transmembrane region" description="Helical" evidence="13">
    <location>
        <begin position="34"/>
        <end position="53"/>
    </location>
</feature>
<dbReference type="Proteomes" id="UP001152320">
    <property type="component" value="Chromosome 7"/>
</dbReference>
<feature type="domain" description="Fatty acid desaturase" evidence="14">
    <location>
        <begin position="56"/>
        <end position="148"/>
    </location>
</feature>
<evidence type="ECO:0000256" key="6">
    <source>
        <dbReference type="ARBA" id="ARBA00022989"/>
    </source>
</evidence>
<comment type="subcellular location">
    <subcellularLocation>
        <location evidence="1">Membrane</location>
        <topology evidence="1">Multi-pass membrane protein</topology>
    </subcellularLocation>
</comment>
<dbReference type="InterPro" id="IPR005804">
    <property type="entry name" value="FA_desaturase_dom"/>
</dbReference>
<keyword evidence="4 12" id="KW-0812">Transmembrane</keyword>
<dbReference type="PANTHER" id="PTHR11351:SF31">
    <property type="entry name" value="DESATURASE 1, ISOFORM A-RELATED"/>
    <property type="match status" value="1"/>
</dbReference>
<keyword evidence="9" id="KW-0443">Lipid metabolism</keyword>
<evidence type="ECO:0000256" key="3">
    <source>
        <dbReference type="ARBA" id="ARBA00022516"/>
    </source>
</evidence>
<evidence type="ECO:0000256" key="2">
    <source>
        <dbReference type="ARBA" id="ARBA00009295"/>
    </source>
</evidence>
<evidence type="ECO:0000259" key="14">
    <source>
        <dbReference type="Pfam" id="PF00487"/>
    </source>
</evidence>
<dbReference type="InterPro" id="IPR015876">
    <property type="entry name" value="Acyl-CoA_DS"/>
</dbReference>
<evidence type="ECO:0000256" key="13">
    <source>
        <dbReference type="SAM" id="Phobius"/>
    </source>
</evidence>
<evidence type="ECO:0000256" key="12">
    <source>
        <dbReference type="RuleBase" id="RU000581"/>
    </source>
</evidence>
<keyword evidence="10 13" id="KW-0472">Membrane</keyword>
<name>A0A9Q1C6R3_HOLLE</name>
<evidence type="ECO:0000313" key="16">
    <source>
        <dbReference type="Proteomes" id="UP001152320"/>
    </source>
</evidence>
<dbReference type="PRINTS" id="PR00075">
    <property type="entry name" value="FACDDSATRASE"/>
</dbReference>
<evidence type="ECO:0000313" key="15">
    <source>
        <dbReference type="EMBL" id="KAJ8039248.1"/>
    </source>
</evidence>
<evidence type="ECO:0000256" key="5">
    <source>
        <dbReference type="ARBA" id="ARBA00022832"/>
    </source>
</evidence>
<comment type="domain">
    <text evidence="12">The histidine box domains are involved in binding the catalytic metal ions.</text>
</comment>
<dbReference type="OrthoDB" id="9988030at2759"/>
<keyword evidence="11 12" id="KW-0275">Fatty acid biosynthesis</keyword>
<dbReference type="CDD" id="cd03505">
    <property type="entry name" value="Delta9-FADS-like"/>
    <property type="match status" value="1"/>
</dbReference>
<evidence type="ECO:0000256" key="11">
    <source>
        <dbReference type="ARBA" id="ARBA00023160"/>
    </source>
</evidence>
<evidence type="ECO:0000256" key="9">
    <source>
        <dbReference type="ARBA" id="ARBA00023098"/>
    </source>
</evidence>
<evidence type="ECO:0000256" key="8">
    <source>
        <dbReference type="ARBA" id="ARBA00023004"/>
    </source>
</evidence>
<dbReference type="GO" id="GO:0006636">
    <property type="term" value="P:unsaturated fatty acid biosynthetic process"/>
    <property type="evidence" value="ECO:0007669"/>
    <property type="project" value="TreeGrafter"/>
</dbReference>